<dbReference type="OrthoDB" id="9757546at2"/>
<proteinExistence type="predicted"/>
<dbReference type="CDD" id="cd13921">
    <property type="entry name" value="Amicyanin"/>
    <property type="match status" value="1"/>
</dbReference>
<dbReference type="PANTHER" id="PTHR36507">
    <property type="entry name" value="BLL1555 PROTEIN"/>
    <property type="match status" value="1"/>
</dbReference>
<feature type="region of interest" description="Disordered" evidence="8">
    <location>
        <begin position="1"/>
        <end position="45"/>
    </location>
</feature>
<dbReference type="Gene3D" id="2.60.40.420">
    <property type="entry name" value="Cupredoxins - blue copper proteins"/>
    <property type="match status" value="1"/>
</dbReference>
<protein>
    <recommendedName>
        <fullName evidence="9">Blue (type 1) copper domain-containing protein</fullName>
    </recommendedName>
</protein>
<evidence type="ECO:0000256" key="2">
    <source>
        <dbReference type="ARBA" id="ARBA00022448"/>
    </source>
</evidence>
<accession>A0A494XYQ9</accession>
<gene>
    <name evidence="10" type="ORF">D7S86_10720</name>
</gene>
<evidence type="ECO:0000256" key="4">
    <source>
        <dbReference type="ARBA" id="ARBA00022764"/>
    </source>
</evidence>
<dbReference type="InterPro" id="IPR002386">
    <property type="entry name" value="Amicyanin/Pseudoazurin"/>
</dbReference>
<feature type="compositionally biased region" description="Polar residues" evidence="8">
    <location>
        <begin position="35"/>
        <end position="45"/>
    </location>
</feature>
<evidence type="ECO:0000256" key="8">
    <source>
        <dbReference type="SAM" id="MobiDB-lite"/>
    </source>
</evidence>
<feature type="binding site" evidence="7">
    <location>
        <position position="155"/>
    </location>
    <ligand>
        <name>Cu cation</name>
        <dbReference type="ChEBI" id="CHEBI:23378"/>
    </ligand>
</feature>
<dbReference type="InterPro" id="IPR052721">
    <property type="entry name" value="ET_Amicyanin"/>
</dbReference>
<evidence type="ECO:0000256" key="3">
    <source>
        <dbReference type="ARBA" id="ARBA00022723"/>
    </source>
</evidence>
<dbReference type="PRINTS" id="PR00155">
    <property type="entry name" value="AMICYANIN"/>
</dbReference>
<dbReference type="SUPFAM" id="SSF49503">
    <property type="entry name" value="Cupredoxins"/>
    <property type="match status" value="1"/>
</dbReference>
<evidence type="ECO:0000313" key="11">
    <source>
        <dbReference type="Proteomes" id="UP000270342"/>
    </source>
</evidence>
<dbReference type="Proteomes" id="UP000270342">
    <property type="component" value="Unassembled WGS sequence"/>
</dbReference>
<evidence type="ECO:0000256" key="5">
    <source>
        <dbReference type="ARBA" id="ARBA00022982"/>
    </source>
</evidence>
<dbReference type="EMBL" id="RBZU01000004">
    <property type="protein sequence ID" value="RKP55694.1"/>
    <property type="molecule type" value="Genomic_DNA"/>
</dbReference>
<sequence>MNTHSHDRSTTSIHAGSSGAAEGSNDSDASHPRTPASTSVPPVQSSARRRFARLALGAPCAATIAGWLGVIPGAIQTARAADAQAPNTIVIDNFSFAPAMLTVAVGTKVVWVNHDDIPHTIVNDATPRAFKSPPLDTDDTFAYTFSEAGTFKYFCSIHSHMTGTVVVR</sequence>
<evidence type="ECO:0000256" key="6">
    <source>
        <dbReference type="ARBA" id="ARBA00023008"/>
    </source>
</evidence>
<comment type="cofactor">
    <cofactor evidence="7">
        <name>Cu cation</name>
        <dbReference type="ChEBI" id="CHEBI:23378"/>
    </cofactor>
    <text evidence="7">Binds 1 copper ion per subunit.</text>
</comment>
<keyword evidence="11" id="KW-1185">Reference proteome</keyword>
<keyword evidence="2" id="KW-0813">Transport</keyword>
<feature type="binding site" evidence="7">
    <location>
        <position position="158"/>
    </location>
    <ligand>
        <name>Cu cation</name>
        <dbReference type="ChEBI" id="CHEBI:23378"/>
    </ligand>
</feature>
<keyword evidence="3 7" id="KW-0479">Metal-binding</keyword>
<dbReference type="AlphaFoldDB" id="A0A494XYQ9"/>
<evidence type="ECO:0000259" key="9">
    <source>
        <dbReference type="Pfam" id="PF00127"/>
    </source>
</evidence>
<organism evidence="10 11">
    <name type="scientific">Pararobbsia silviterrae</name>
    <dbReference type="NCBI Taxonomy" id="1792498"/>
    <lineage>
        <taxon>Bacteria</taxon>
        <taxon>Pseudomonadati</taxon>
        <taxon>Pseudomonadota</taxon>
        <taxon>Betaproteobacteria</taxon>
        <taxon>Burkholderiales</taxon>
        <taxon>Burkholderiaceae</taxon>
        <taxon>Pararobbsia</taxon>
    </lineage>
</organism>
<dbReference type="GO" id="GO:0009055">
    <property type="term" value="F:electron transfer activity"/>
    <property type="evidence" value="ECO:0007669"/>
    <property type="project" value="InterPro"/>
</dbReference>
<comment type="subcellular location">
    <subcellularLocation>
        <location evidence="1">Periplasm</location>
    </subcellularLocation>
</comment>
<evidence type="ECO:0000313" key="10">
    <source>
        <dbReference type="EMBL" id="RKP55694.1"/>
    </source>
</evidence>
<evidence type="ECO:0000256" key="7">
    <source>
        <dbReference type="PIRSR" id="PIRSR602386-1"/>
    </source>
</evidence>
<keyword evidence="5" id="KW-0249">Electron transport</keyword>
<evidence type="ECO:0000256" key="1">
    <source>
        <dbReference type="ARBA" id="ARBA00004418"/>
    </source>
</evidence>
<dbReference type="GO" id="GO:0005507">
    <property type="term" value="F:copper ion binding"/>
    <property type="evidence" value="ECO:0007669"/>
    <property type="project" value="InterPro"/>
</dbReference>
<dbReference type="InterPro" id="IPR035668">
    <property type="entry name" value="Amicyanin"/>
</dbReference>
<dbReference type="InterPro" id="IPR008972">
    <property type="entry name" value="Cupredoxin"/>
</dbReference>
<reference evidence="10 11" key="1">
    <citation type="submission" date="2018-10" db="EMBL/GenBank/DDBJ databases">
        <title>Robbsia sp. DHC34, isolated from soil.</title>
        <authorList>
            <person name="Gao Z.-H."/>
            <person name="Qiu L.-H."/>
        </authorList>
    </citation>
    <scope>NUCLEOTIDE SEQUENCE [LARGE SCALE GENOMIC DNA]</scope>
    <source>
        <strain evidence="10 11">DHC34</strain>
    </source>
</reference>
<feature type="binding site" evidence="7">
    <location>
        <position position="119"/>
    </location>
    <ligand>
        <name>Cu cation</name>
        <dbReference type="ChEBI" id="CHEBI:23378"/>
    </ligand>
</feature>
<dbReference type="InterPro" id="IPR000923">
    <property type="entry name" value="BlueCu_1"/>
</dbReference>
<comment type="caution">
    <text evidence="10">The sequence shown here is derived from an EMBL/GenBank/DDBJ whole genome shotgun (WGS) entry which is preliminary data.</text>
</comment>
<name>A0A494XYQ9_9BURK</name>
<dbReference type="RefSeq" id="WP_121086243.1">
    <property type="nucleotide sequence ID" value="NZ_RBZU01000004.1"/>
</dbReference>
<feature type="domain" description="Blue (type 1) copper" evidence="9">
    <location>
        <begin position="89"/>
        <end position="167"/>
    </location>
</feature>
<dbReference type="GO" id="GO:0042597">
    <property type="term" value="C:periplasmic space"/>
    <property type="evidence" value="ECO:0007669"/>
    <property type="project" value="UniProtKB-SubCell"/>
</dbReference>
<keyword evidence="6 7" id="KW-0186">Copper</keyword>
<dbReference type="PANTHER" id="PTHR36507:SF1">
    <property type="entry name" value="BLL1555 PROTEIN"/>
    <property type="match status" value="1"/>
</dbReference>
<keyword evidence="4" id="KW-0574">Periplasm</keyword>
<dbReference type="Pfam" id="PF00127">
    <property type="entry name" value="Copper-bind"/>
    <property type="match status" value="1"/>
</dbReference>